<reference evidence="6" key="1">
    <citation type="submission" date="2016-10" db="EMBL/GenBank/DDBJ databases">
        <authorList>
            <person name="Varghese N."/>
            <person name="Submissions S."/>
        </authorList>
    </citation>
    <scope>NUCLEOTIDE SEQUENCE [LARGE SCALE GENOMIC DNA]</scope>
    <source>
        <strain evidence="6">DSM 8344</strain>
    </source>
</reference>
<organism evidence="5 6">
    <name type="scientific">Desulfosporosinus hippei DSM 8344</name>
    <dbReference type="NCBI Taxonomy" id="1121419"/>
    <lineage>
        <taxon>Bacteria</taxon>
        <taxon>Bacillati</taxon>
        <taxon>Bacillota</taxon>
        <taxon>Clostridia</taxon>
        <taxon>Eubacteriales</taxon>
        <taxon>Desulfitobacteriaceae</taxon>
        <taxon>Desulfosporosinus</taxon>
    </lineage>
</organism>
<evidence type="ECO:0000313" key="5">
    <source>
        <dbReference type="EMBL" id="SDI61026.1"/>
    </source>
</evidence>
<gene>
    <name evidence="5" type="ORF">SAMN05443529_1582</name>
</gene>
<dbReference type="PANTHER" id="PTHR33941:SF11">
    <property type="entry name" value="BACTERIAL MICROCOMPARTMENT SHELL PROTEIN PDUJ"/>
    <property type="match status" value="1"/>
</dbReference>
<evidence type="ECO:0000259" key="4">
    <source>
        <dbReference type="PROSITE" id="PS51930"/>
    </source>
</evidence>
<dbReference type="GO" id="GO:0031469">
    <property type="term" value="C:bacterial microcompartment"/>
    <property type="evidence" value="ECO:0007669"/>
    <property type="project" value="UniProtKB-SubCell"/>
</dbReference>
<keyword evidence="6" id="KW-1185">Reference proteome</keyword>
<dbReference type="STRING" id="1121419.SAMN05443529_1582"/>
<dbReference type="InterPro" id="IPR050575">
    <property type="entry name" value="BMC_shell"/>
</dbReference>
<dbReference type="SMART" id="SM00877">
    <property type="entry name" value="BMC"/>
    <property type="match status" value="1"/>
</dbReference>
<keyword evidence="2" id="KW-1283">Bacterial microcompartment</keyword>
<dbReference type="PANTHER" id="PTHR33941">
    <property type="entry name" value="PROPANEDIOL UTILIZATION PROTEIN PDUA"/>
    <property type="match status" value="1"/>
</dbReference>
<proteinExistence type="inferred from homology"/>
<feature type="domain" description="BMC" evidence="4">
    <location>
        <begin position="9"/>
        <end position="93"/>
    </location>
</feature>
<dbReference type="Proteomes" id="UP000198656">
    <property type="component" value="Unassembled WGS sequence"/>
</dbReference>
<evidence type="ECO:0000256" key="2">
    <source>
        <dbReference type="ARBA" id="ARBA00024446"/>
    </source>
</evidence>
<dbReference type="InterPro" id="IPR000249">
    <property type="entry name" value="BMC_dom"/>
</dbReference>
<name>A0A1G8LZE1_9FIRM</name>
<evidence type="ECO:0000256" key="3">
    <source>
        <dbReference type="PROSITE-ProRule" id="PRU01278"/>
    </source>
</evidence>
<dbReference type="InterPro" id="IPR044872">
    <property type="entry name" value="CcmK/CsoS1_BMC"/>
</dbReference>
<sequence>MAQDRSVIALGMIETKGLIPAIEAADQMLKAANVVLCGKEHVSGGLVSVMVRGDVGAVKAAVDAGAAAAQRVGALLSVHVIPRPHHDVEYILPVGDNKSFGDK</sequence>
<comment type="subcellular location">
    <subcellularLocation>
        <location evidence="1">Bacterial microcompartment</location>
    </subcellularLocation>
</comment>
<accession>A0A1G8LZE1</accession>
<evidence type="ECO:0000256" key="1">
    <source>
        <dbReference type="ARBA" id="ARBA00024322"/>
    </source>
</evidence>
<dbReference type="InterPro" id="IPR037233">
    <property type="entry name" value="CcmK-like_sf"/>
</dbReference>
<dbReference type="OrthoDB" id="9812608at2"/>
<dbReference type="Pfam" id="PF00936">
    <property type="entry name" value="BMC"/>
    <property type="match status" value="1"/>
</dbReference>
<dbReference type="RefSeq" id="WP_014902502.1">
    <property type="nucleotide sequence ID" value="NZ_FNCP01000058.1"/>
</dbReference>
<dbReference type="SUPFAM" id="SSF143414">
    <property type="entry name" value="CcmK-like"/>
    <property type="match status" value="1"/>
</dbReference>
<evidence type="ECO:0000313" key="6">
    <source>
        <dbReference type="Proteomes" id="UP000198656"/>
    </source>
</evidence>
<protein>
    <submittedName>
        <fullName evidence="5">Ethanolamine utilization protein EutM</fullName>
    </submittedName>
</protein>
<dbReference type="EMBL" id="FNCP01000058">
    <property type="protein sequence ID" value="SDI61026.1"/>
    <property type="molecule type" value="Genomic_DNA"/>
</dbReference>
<dbReference type="AlphaFoldDB" id="A0A1G8LZE1"/>
<dbReference type="Gene3D" id="3.30.70.1710">
    <property type="match status" value="1"/>
</dbReference>
<comment type="similarity">
    <text evidence="3">Belongs to the bacterial microcompartments protein family.</text>
</comment>
<dbReference type="PROSITE" id="PS51930">
    <property type="entry name" value="BMC_2"/>
    <property type="match status" value="1"/>
</dbReference>